<dbReference type="InParanoid" id="A7ETI7"/>
<evidence type="ECO:0000313" key="2">
    <source>
        <dbReference type="Proteomes" id="UP000001312"/>
    </source>
</evidence>
<keyword evidence="2" id="KW-1185">Reference proteome</keyword>
<dbReference type="GeneID" id="5486588"/>
<name>A7ETI7_SCLS1</name>
<accession>A7ETI7</accession>
<dbReference type="KEGG" id="ssl:SS1G_08643"/>
<organism evidence="1 2">
    <name type="scientific">Sclerotinia sclerotiorum (strain ATCC 18683 / 1980 / Ss-1)</name>
    <name type="common">White mold</name>
    <name type="synonym">Whetzelinia sclerotiorum</name>
    <dbReference type="NCBI Taxonomy" id="665079"/>
    <lineage>
        <taxon>Eukaryota</taxon>
        <taxon>Fungi</taxon>
        <taxon>Dikarya</taxon>
        <taxon>Ascomycota</taxon>
        <taxon>Pezizomycotina</taxon>
        <taxon>Leotiomycetes</taxon>
        <taxon>Helotiales</taxon>
        <taxon>Sclerotiniaceae</taxon>
        <taxon>Sclerotinia</taxon>
    </lineage>
</organism>
<reference evidence="2" key="1">
    <citation type="journal article" date="2011" name="PLoS Genet.">
        <title>Genomic analysis of the necrotrophic fungal pathogens Sclerotinia sclerotiorum and Botrytis cinerea.</title>
        <authorList>
            <person name="Amselem J."/>
            <person name="Cuomo C.A."/>
            <person name="van Kan J.A."/>
            <person name="Viaud M."/>
            <person name="Benito E.P."/>
            <person name="Couloux A."/>
            <person name="Coutinho P.M."/>
            <person name="de Vries R.P."/>
            <person name="Dyer P.S."/>
            <person name="Fillinger S."/>
            <person name="Fournier E."/>
            <person name="Gout L."/>
            <person name="Hahn M."/>
            <person name="Kohn L."/>
            <person name="Lapalu N."/>
            <person name="Plummer K.M."/>
            <person name="Pradier J.M."/>
            <person name="Quevillon E."/>
            <person name="Sharon A."/>
            <person name="Simon A."/>
            <person name="ten Have A."/>
            <person name="Tudzynski B."/>
            <person name="Tudzynski P."/>
            <person name="Wincker P."/>
            <person name="Andrew M."/>
            <person name="Anthouard V."/>
            <person name="Beever R.E."/>
            <person name="Beffa R."/>
            <person name="Benoit I."/>
            <person name="Bouzid O."/>
            <person name="Brault B."/>
            <person name="Chen Z."/>
            <person name="Choquer M."/>
            <person name="Collemare J."/>
            <person name="Cotton P."/>
            <person name="Danchin E.G."/>
            <person name="Da Silva C."/>
            <person name="Gautier A."/>
            <person name="Giraud C."/>
            <person name="Giraud T."/>
            <person name="Gonzalez C."/>
            <person name="Grossetete S."/>
            <person name="Guldener U."/>
            <person name="Henrissat B."/>
            <person name="Howlett B.J."/>
            <person name="Kodira C."/>
            <person name="Kretschmer M."/>
            <person name="Lappartient A."/>
            <person name="Leroch M."/>
            <person name="Levis C."/>
            <person name="Mauceli E."/>
            <person name="Neuveglise C."/>
            <person name="Oeser B."/>
            <person name="Pearson M."/>
            <person name="Poulain J."/>
            <person name="Poussereau N."/>
            <person name="Quesneville H."/>
            <person name="Rascle C."/>
            <person name="Schumacher J."/>
            <person name="Segurens B."/>
            <person name="Sexton A."/>
            <person name="Silva E."/>
            <person name="Sirven C."/>
            <person name="Soanes D.M."/>
            <person name="Talbot N.J."/>
            <person name="Templeton M."/>
            <person name="Yandava C."/>
            <person name="Yarden O."/>
            <person name="Zeng Q."/>
            <person name="Rollins J.A."/>
            <person name="Lebrun M.H."/>
            <person name="Dickman M."/>
        </authorList>
    </citation>
    <scope>NUCLEOTIDE SEQUENCE [LARGE SCALE GENOMIC DNA]</scope>
    <source>
        <strain evidence="2">ATCC 18683 / 1980 / Ss-1</strain>
    </source>
</reference>
<protein>
    <submittedName>
        <fullName evidence="1">Uncharacterized protein</fullName>
    </submittedName>
</protein>
<dbReference type="Proteomes" id="UP000001312">
    <property type="component" value="Unassembled WGS sequence"/>
</dbReference>
<sequence>MSALIDRLCTKTTHHTIKNGKHNFPSSPRPPWVKDKFWTFKQHNIHLILTNMPLKIN</sequence>
<dbReference type="RefSeq" id="XP_001590902.1">
    <property type="nucleotide sequence ID" value="XM_001590852.1"/>
</dbReference>
<dbReference type="EMBL" id="CH476631">
    <property type="protein sequence ID" value="EDN92779.1"/>
    <property type="molecule type" value="Genomic_DNA"/>
</dbReference>
<dbReference type="HOGENOM" id="CLU_2997855_0_0_1"/>
<evidence type="ECO:0000313" key="1">
    <source>
        <dbReference type="EMBL" id="EDN92779.1"/>
    </source>
</evidence>
<proteinExistence type="predicted"/>
<dbReference type="AlphaFoldDB" id="A7ETI7"/>
<gene>
    <name evidence="1" type="ORF">SS1G_08643</name>
</gene>